<gene>
    <name evidence="2" type="ORF">NI17_006200</name>
</gene>
<dbReference type="GO" id="GO:0016020">
    <property type="term" value="C:membrane"/>
    <property type="evidence" value="ECO:0007669"/>
    <property type="project" value="TreeGrafter"/>
</dbReference>
<reference evidence="2" key="1">
    <citation type="submission" date="2020-10" db="EMBL/GenBank/DDBJ databases">
        <title>De novo genome project of the cellulose decomposer Thermobifida halotolerans type strain.</title>
        <authorList>
            <person name="Nagy I."/>
            <person name="Horvath B."/>
            <person name="Kukolya J."/>
            <person name="Nagy I."/>
            <person name="Orsini M."/>
        </authorList>
    </citation>
    <scope>NUCLEOTIDE SEQUENCE</scope>
    <source>
        <strain evidence="2">DSM 44931</strain>
    </source>
</reference>
<dbReference type="PANTHER" id="PTHR43798">
    <property type="entry name" value="MONOACYLGLYCEROL LIPASE"/>
    <property type="match status" value="1"/>
</dbReference>
<dbReference type="EMBL" id="CP063196">
    <property type="protein sequence ID" value="UOE21887.1"/>
    <property type="molecule type" value="Genomic_DNA"/>
</dbReference>
<dbReference type="InterPro" id="IPR000073">
    <property type="entry name" value="AB_hydrolase_1"/>
</dbReference>
<accession>A0AA97M6B4</accession>
<name>A0AA97M6B4_9ACTN</name>
<keyword evidence="2" id="KW-0378">Hydrolase</keyword>
<evidence type="ECO:0000313" key="2">
    <source>
        <dbReference type="EMBL" id="UOE21887.1"/>
    </source>
</evidence>
<sequence>MLPHRSGSGPAAVFLPGADLVGLDYLTVHDRIRGFTTSVVYDRAGTGWSDPVDLPRTGAEVVDELHGLLHACGVAAPCVFVAHSQGGAYARRFAQRFPDEVAGLVSLEGFHGDWDTHMPPGARQREAERTPEPELTEEVLEQFRGLLTRTYADFPAGVGEILVECHLSPEWLAAGARERNVADLADELRNAGDVPDTPLIVLVGLGFGSGQELLLPPEAPKRLNGGRRALFTAVTEAADHGELRLLGDAAHSTIHVDRPDAVVRDLLDRLRR</sequence>
<dbReference type="Proteomes" id="UP000265719">
    <property type="component" value="Chromosome"/>
</dbReference>
<dbReference type="AlphaFoldDB" id="A0AA97M6B4"/>
<dbReference type="InterPro" id="IPR050266">
    <property type="entry name" value="AB_hydrolase_sf"/>
</dbReference>
<dbReference type="SUPFAM" id="SSF53474">
    <property type="entry name" value="alpha/beta-Hydrolases"/>
    <property type="match status" value="1"/>
</dbReference>
<evidence type="ECO:0000259" key="1">
    <source>
        <dbReference type="Pfam" id="PF12697"/>
    </source>
</evidence>
<evidence type="ECO:0000313" key="3">
    <source>
        <dbReference type="Proteomes" id="UP000265719"/>
    </source>
</evidence>
<dbReference type="InterPro" id="IPR029058">
    <property type="entry name" value="AB_hydrolase_fold"/>
</dbReference>
<protein>
    <submittedName>
        <fullName evidence="2">Alpha/beta hydrolase</fullName>
    </submittedName>
</protein>
<feature type="domain" description="AB hydrolase-1" evidence="1">
    <location>
        <begin position="13"/>
        <end position="264"/>
    </location>
</feature>
<dbReference type="GO" id="GO:0016787">
    <property type="term" value="F:hydrolase activity"/>
    <property type="evidence" value="ECO:0007669"/>
    <property type="project" value="UniProtKB-KW"/>
</dbReference>
<keyword evidence="3" id="KW-1185">Reference proteome</keyword>
<proteinExistence type="predicted"/>
<dbReference type="KEGG" id="thao:NI17_006200"/>
<dbReference type="Pfam" id="PF12697">
    <property type="entry name" value="Abhydrolase_6"/>
    <property type="match status" value="1"/>
</dbReference>
<dbReference type="Gene3D" id="3.40.50.1820">
    <property type="entry name" value="alpha/beta hydrolase"/>
    <property type="match status" value="1"/>
</dbReference>
<organism evidence="2 3">
    <name type="scientific">Thermobifida halotolerans</name>
    <dbReference type="NCBI Taxonomy" id="483545"/>
    <lineage>
        <taxon>Bacteria</taxon>
        <taxon>Bacillati</taxon>
        <taxon>Actinomycetota</taxon>
        <taxon>Actinomycetes</taxon>
        <taxon>Streptosporangiales</taxon>
        <taxon>Nocardiopsidaceae</taxon>
        <taxon>Thermobifida</taxon>
    </lineage>
</organism>
<dbReference type="PANTHER" id="PTHR43798:SF33">
    <property type="entry name" value="HYDROLASE, PUTATIVE (AFU_ORTHOLOGUE AFUA_2G14860)-RELATED"/>
    <property type="match status" value="1"/>
</dbReference>